<dbReference type="KEGG" id="vg:11536534"/>
<dbReference type="Proteomes" id="UP000029779">
    <property type="component" value="Segment"/>
</dbReference>
<feature type="region of interest" description="Disordered" evidence="1">
    <location>
        <begin position="19"/>
        <end position="38"/>
    </location>
</feature>
<protein>
    <submittedName>
        <fullName evidence="2">Uncharacterized protein</fullName>
    </submittedName>
</protein>
<gene>
    <name evidence="2" type="primary">orf17</name>
    <name evidence="2" type="ORF">Hz2V017</name>
</gene>
<evidence type="ECO:0000256" key="1">
    <source>
        <dbReference type="SAM" id="MobiDB-lite"/>
    </source>
</evidence>
<organismHost>
    <name type="scientific">Helicoverpa zea</name>
    <name type="common">Corn earworm moth</name>
    <name type="synonym">Heliothis zea</name>
    <dbReference type="NCBI Taxonomy" id="7113"/>
</organismHost>
<dbReference type="GeneID" id="11536534"/>
<name>G9I043_HZNV2</name>
<evidence type="ECO:0000313" key="2">
    <source>
        <dbReference type="EMBL" id="AEW69566.1"/>
    </source>
</evidence>
<sequence length="63" mass="7326">MYSNTFNFIPVHLILHSNTKSNSKNSQNNRAKQSSSQRDLYYSYYETATIQCNNAKIITLLLH</sequence>
<accession>G9I043</accession>
<reference evidence="2 3" key="1">
    <citation type="journal article" date="2012" name="Viruses">
        <title>Analysis of the Genome of the Sexually Transmitted Insect Virus Helicoverpa zea Nudivirus 2.</title>
        <authorList>
            <person name="Burand J.P."/>
            <person name="Kim W."/>
            <person name="Afonso C.L."/>
            <person name="Tulman E.R."/>
            <person name="Kutish G.F."/>
            <person name="Lu Z."/>
            <person name="Rock D.L."/>
        </authorList>
    </citation>
    <scope>NUCLEOTIDE SEQUENCE [LARGE SCALE GENOMIC DNA]</scope>
    <source>
        <strain evidence="2">MS1</strain>
    </source>
</reference>
<keyword evidence="3" id="KW-1185">Reference proteome</keyword>
<organism evidence="2 3">
    <name type="scientific">Helicoverpa zea nudivirus 2</name>
    <name type="common">HzNV-2</name>
    <dbReference type="NCBI Taxonomy" id="1128424"/>
    <lineage>
        <taxon>Viruses</taxon>
        <taxon>Viruses incertae sedis</taxon>
        <taxon>Naldaviricetes</taxon>
        <taxon>Lefavirales</taxon>
        <taxon>Nudiviridae</taxon>
        <taxon>Betanudivirus</taxon>
        <taxon>Betanudivirus hezeae</taxon>
    </lineage>
</organism>
<feature type="compositionally biased region" description="Low complexity" evidence="1">
    <location>
        <begin position="19"/>
        <end position="37"/>
    </location>
</feature>
<dbReference type="EMBL" id="JN418988">
    <property type="protein sequence ID" value="AEW69566.1"/>
    <property type="molecule type" value="Genomic_DNA"/>
</dbReference>
<evidence type="ECO:0000313" key="3">
    <source>
        <dbReference type="Proteomes" id="UP000029779"/>
    </source>
</evidence>
<dbReference type="RefSeq" id="YP_004956765.1">
    <property type="nucleotide sequence ID" value="NC_004156.2"/>
</dbReference>
<proteinExistence type="predicted"/>